<keyword evidence="5" id="KW-1185">Reference proteome</keyword>
<organism evidence="5">
    <name type="scientific">Micromonas pusilla (strain CCMP1545)</name>
    <name type="common">Picoplanktonic green alga</name>
    <dbReference type="NCBI Taxonomy" id="564608"/>
    <lineage>
        <taxon>Eukaryota</taxon>
        <taxon>Viridiplantae</taxon>
        <taxon>Chlorophyta</taxon>
        <taxon>Mamiellophyceae</taxon>
        <taxon>Mamiellales</taxon>
        <taxon>Mamiellaceae</taxon>
        <taxon>Micromonas</taxon>
    </lineage>
</organism>
<reference evidence="4 5" key="1">
    <citation type="journal article" date="2009" name="Science">
        <title>Green evolution and dynamic adaptations revealed by genomes of the marine picoeukaryotes Micromonas.</title>
        <authorList>
            <person name="Worden A.Z."/>
            <person name="Lee J.H."/>
            <person name="Mock T."/>
            <person name="Rouze P."/>
            <person name="Simmons M.P."/>
            <person name="Aerts A.L."/>
            <person name="Allen A.E."/>
            <person name="Cuvelier M.L."/>
            <person name="Derelle E."/>
            <person name="Everett M.V."/>
            <person name="Foulon E."/>
            <person name="Grimwood J."/>
            <person name="Gundlach H."/>
            <person name="Henrissat B."/>
            <person name="Napoli C."/>
            <person name="McDonald S.M."/>
            <person name="Parker M.S."/>
            <person name="Rombauts S."/>
            <person name="Salamov A."/>
            <person name="Von Dassow P."/>
            <person name="Badger J.H."/>
            <person name="Coutinho P.M."/>
            <person name="Demir E."/>
            <person name="Dubchak I."/>
            <person name="Gentemann C."/>
            <person name="Eikrem W."/>
            <person name="Gready J.E."/>
            <person name="John U."/>
            <person name="Lanier W."/>
            <person name="Lindquist E.A."/>
            <person name="Lucas S."/>
            <person name="Mayer K.F."/>
            <person name="Moreau H."/>
            <person name="Not F."/>
            <person name="Otillar R."/>
            <person name="Panaud O."/>
            <person name="Pangilinan J."/>
            <person name="Paulsen I."/>
            <person name="Piegu B."/>
            <person name="Poliakov A."/>
            <person name="Robbens S."/>
            <person name="Schmutz J."/>
            <person name="Toulza E."/>
            <person name="Wyss T."/>
            <person name="Zelensky A."/>
            <person name="Zhou K."/>
            <person name="Armbrust E.V."/>
            <person name="Bhattacharya D."/>
            <person name="Goodenough U.W."/>
            <person name="Van de Peer Y."/>
            <person name="Grigoriev I.V."/>
        </authorList>
    </citation>
    <scope>NUCLEOTIDE SEQUENCE [LARGE SCALE GENOMIC DNA]</scope>
    <source>
        <strain evidence="4 5">CCMP1545</strain>
    </source>
</reference>
<evidence type="ECO:0000256" key="1">
    <source>
        <dbReference type="ARBA" id="ARBA00022468"/>
    </source>
</evidence>
<feature type="domain" description="Rab-GAP TBC" evidence="3">
    <location>
        <begin position="1"/>
        <end position="289"/>
    </location>
</feature>
<evidence type="ECO:0000259" key="3">
    <source>
        <dbReference type="PROSITE" id="PS50086"/>
    </source>
</evidence>
<dbReference type="InterPro" id="IPR035969">
    <property type="entry name" value="Rab-GAP_TBC_sf"/>
</dbReference>
<feature type="region of interest" description="Disordered" evidence="2">
    <location>
        <begin position="381"/>
        <end position="401"/>
    </location>
</feature>
<dbReference type="AlphaFoldDB" id="C1MJB9"/>
<dbReference type="Proteomes" id="UP000001876">
    <property type="component" value="Unassembled WGS sequence"/>
</dbReference>
<dbReference type="KEGG" id="mpp:MICPUCDRAFT_50883"/>
<accession>C1MJB9</accession>
<dbReference type="OrthoDB" id="294251at2759"/>
<evidence type="ECO:0000313" key="5">
    <source>
        <dbReference type="Proteomes" id="UP000001876"/>
    </source>
</evidence>
<feature type="region of interest" description="Disordered" evidence="2">
    <location>
        <begin position="465"/>
        <end position="542"/>
    </location>
</feature>
<keyword evidence="1" id="KW-0343">GTPase activation</keyword>
<dbReference type="PANTHER" id="PTHR22957:SF337">
    <property type="entry name" value="TBC1 DOMAIN FAMILY MEMBER 5"/>
    <property type="match status" value="1"/>
</dbReference>
<dbReference type="eggNOG" id="KOG1091">
    <property type="taxonomic scope" value="Eukaryota"/>
</dbReference>
<name>C1MJB9_MICPC</name>
<dbReference type="SUPFAM" id="SSF47923">
    <property type="entry name" value="Ypt/Rab-GAP domain of gyp1p"/>
    <property type="match status" value="2"/>
</dbReference>
<protein>
    <submittedName>
        <fullName evidence="4">Predicted protein</fullName>
    </submittedName>
</protein>
<evidence type="ECO:0000313" key="4">
    <source>
        <dbReference type="EMBL" id="EEH61057.1"/>
    </source>
</evidence>
<proteinExistence type="predicted"/>
<dbReference type="SMART" id="SM00164">
    <property type="entry name" value="TBC"/>
    <property type="match status" value="1"/>
</dbReference>
<dbReference type="RefSeq" id="XP_003055805.1">
    <property type="nucleotide sequence ID" value="XM_003055759.1"/>
</dbReference>
<dbReference type="GO" id="GO:0005096">
    <property type="term" value="F:GTPase activator activity"/>
    <property type="evidence" value="ECO:0007669"/>
    <property type="project" value="UniProtKB-KW"/>
</dbReference>
<dbReference type="STRING" id="564608.C1MJB9"/>
<dbReference type="PANTHER" id="PTHR22957">
    <property type="entry name" value="TBC1 DOMAIN FAMILY MEMBER GTPASE-ACTIVATING PROTEIN"/>
    <property type="match status" value="1"/>
</dbReference>
<dbReference type="Pfam" id="PF00566">
    <property type="entry name" value="RabGAP-TBC"/>
    <property type="match status" value="2"/>
</dbReference>
<feature type="compositionally biased region" description="Gly residues" evidence="2">
    <location>
        <begin position="507"/>
        <end position="528"/>
    </location>
</feature>
<dbReference type="GeneID" id="9680750"/>
<dbReference type="Gene3D" id="1.10.472.80">
    <property type="entry name" value="Ypt/Rab-GAP domain of gyp1p, domain 3"/>
    <property type="match status" value="1"/>
</dbReference>
<dbReference type="PROSITE" id="PS50086">
    <property type="entry name" value="TBC_RABGAP"/>
    <property type="match status" value="1"/>
</dbReference>
<dbReference type="InterPro" id="IPR000195">
    <property type="entry name" value="Rab-GAP-TBC_dom"/>
</dbReference>
<feature type="compositionally biased region" description="Basic and acidic residues" evidence="2">
    <location>
        <begin position="34"/>
        <end position="44"/>
    </location>
</feature>
<gene>
    <name evidence="4" type="ORF">MICPUCDRAFT_50883</name>
</gene>
<dbReference type="Gene3D" id="1.10.8.270">
    <property type="entry name" value="putative rabgap domain of human tbc1 domain family member 14 like domains"/>
    <property type="match status" value="1"/>
</dbReference>
<dbReference type="EMBL" id="GG663735">
    <property type="protein sequence ID" value="EEH61057.1"/>
    <property type="molecule type" value="Genomic_DNA"/>
</dbReference>
<evidence type="ECO:0000256" key="2">
    <source>
        <dbReference type="SAM" id="MobiDB-lite"/>
    </source>
</evidence>
<feature type="region of interest" description="Disordered" evidence="2">
    <location>
        <begin position="34"/>
        <end position="57"/>
    </location>
</feature>
<sequence length="542" mass="56746">MGTLRTERWASNLRAFASGSVAKSRERYASIREDHECDPRDDAHSPSVNNPLMPASEETPWAKHFKAREVRDLVAKDLERLHPGEAFYNAKDVQAALCNVLTAWALVNPEVGYRQGMHELASLIFFYRASDAAAGTGTGTDAGATHAWGEGGDPPPMRPIDANAPALSSTYVEHDTYAMFDAFLGPTRDARRRRANANERGDDATGPPFVNVVAYYEDAERRGGASEVQRACDRVFAVLDEIDASTSERMRALGVEPQLFCLRWLRLAFTREFHLDDAARVWDAIADANAGDDRGDGHAAMDFMEAFAVSMIVFVRGDVADAEDFGGVVKRLQKFPPACDIDVLVSRAGVIAPAVKAVREGKDVPTEVLARAGIELGIPANSVAPGTGTGTGTGTFPGAAASASASASASGSGVGGGGDDARPQLGAKANEFLIKAKDASAGVGARAADLFANIGARAKAAMANAGHSASATPRKNSGNGNGGDGRGVEVVDQARSMPPSPKELGSAFGGLGFFGGGGGRGGGGGGGTPAERFEARRRRRAR</sequence>